<dbReference type="InterPro" id="IPR044974">
    <property type="entry name" value="Disease_R_plants"/>
</dbReference>
<protein>
    <submittedName>
        <fullName evidence="12">Uncharacterized protein</fullName>
    </submittedName>
</protein>
<keyword evidence="3" id="KW-0677">Repeat</keyword>
<evidence type="ECO:0000259" key="8">
    <source>
        <dbReference type="Pfam" id="PF00931"/>
    </source>
</evidence>
<proteinExistence type="inferred from homology"/>
<dbReference type="GO" id="GO:0009626">
    <property type="term" value="P:plant-type hypersensitive response"/>
    <property type="evidence" value="ECO:0007669"/>
    <property type="project" value="UniProtKB-ARBA"/>
</dbReference>
<accession>A0A9R1C6R7</accession>
<dbReference type="InterPro" id="IPR042197">
    <property type="entry name" value="Apaf_helical"/>
</dbReference>
<dbReference type="PANTHER" id="PTHR23155">
    <property type="entry name" value="DISEASE RESISTANCE PROTEIN RP"/>
    <property type="match status" value="1"/>
</dbReference>
<dbReference type="Pfam" id="PF23559">
    <property type="entry name" value="WHD_DRP"/>
    <property type="match status" value="1"/>
</dbReference>
<sequence>MDPASGAIDSLLPKLEDLLLLCRGKLRKKARKELVFLKEKLTEIQLAFREVEDVPADQLKSEVKEWLRQARALSYCIEHVVDKFRARRLKAADPPAADLHQLMGEVRFKWAIANASRKFAKEMEIQRYRDRITELVNRHLKWSNLAAPPSPRSGNASAMVANDHDGPVNELVDIDGRVEVLVSKIILAVEEGEGQLKIASILGAAGVGKTTLVNQVYQRVNSRFECSAWVTVSKEPGIKNVLWTILCQISPQDYASFGSLNVEETIAGIRKALNNKRYFIVVEDLWDINARETINRALIENSKGSAVLLTSHKVSVARYAGVKIYRLRPLSENSSRKLFYKRLFGARDNCPPELVDISEKIVKKCSGIPSAIINAANLLASKCMTKQDWYTVLESIYSEDSYAVRSRHLSYTGVPDHLKSCLLYLSMFQKGYEISVDRLVSGWIAEGYIPEKANVTQQQQGEENVSELMERKLIEAVEVDADGKALSCRVNTMGHEVIVSLSAEENSVIILNKQESQPLPQTVGRLAIQGQGHNVNLPQDQISIVRSLIASDDANLLNLESSCCNVMPFLSNFVNLRVLELGGCSSLQNDHLKCIKSLLLLRYLVIGGDHITDIPKHIGHLKYLQTLDLRATGVKELPGTIVRARQLKCLRVNRHTKMPPGIGKMEALQELGDMNISNAELLRELSGLTNLKILRIVIWSWDDGYNDALLSYLGSPSMQKLKSLSIFTCCSLHIFEEWKAEQAPRSLQKLEIRHSSFLSLPGWICSLENLSSLSIEVYKLSQEIIGMLGKLQNLLALSLKSKQAPEGNFSDGFPKLTSFHFATNALGRIFGPGAMLSLKRLDLSFQASRTEDANHDFDFGLGNLSSLEHTRVEIVCFSANLQMVKKANGAIREAIYRSRSRGSVIEIVVVNEMQNQQQSSSGGHNEQTGSETNLHSPDRVEHGTVQQNQPSAQLHPVDNLKQHQSNLSPHQSSLQAGHGHVDAHVNILPSSRVKFCDECGSQYLKATSKFCSECGTERPGI</sequence>
<dbReference type="EMBL" id="LT934124">
    <property type="protein sequence ID" value="VAI94370.1"/>
    <property type="molecule type" value="Genomic_DNA"/>
</dbReference>
<dbReference type="Gene3D" id="3.80.10.10">
    <property type="entry name" value="Ribonuclease Inhibitor"/>
    <property type="match status" value="1"/>
</dbReference>
<dbReference type="SUPFAM" id="SSF52058">
    <property type="entry name" value="L domain-like"/>
    <property type="match status" value="1"/>
</dbReference>
<dbReference type="InterPro" id="IPR041118">
    <property type="entry name" value="Rx_N"/>
</dbReference>
<evidence type="ECO:0000256" key="7">
    <source>
        <dbReference type="SAM" id="MobiDB-lite"/>
    </source>
</evidence>
<dbReference type="GO" id="GO:0002758">
    <property type="term" value="P:innate immune response-activating signaling pathway"/>
    <property type="evidence" value="ECO:0007669"/>
    <property type="project" value="UniProtKB-ARBA"/>
</dbReference>
<reference evidence="12 13" key="1">
    <citation type="submission" date="2017-09" db="EMBL/GenBank/DDBJ databases">
        <authorList>
            <consortium name="International Durum Wheat Genome Sequencing Consortium (IDWGSC)"/>
            <person name="Milanesi L."/>
        </authorList>
    </citation>
    <scope>NUCLEOTIDE SEQUENCE [LARGE SCALE GENOMIC DNA]</scope>
    <source>
        <strain evidence="13">cv. Svevo</strain>
    </source>
</reference>
<evidence type="ECO:0000256" key="1">
    <source>
        <dbReference type="ARBA" id="ARBA00008894"/>
    </source>
</evidence>
<evidence type="ECO:0000256" key="2">
    <source>
        <dbReference type="ARBA" id="ARBA00022614"/>
    </source>
</evidence>
<evidence type="ECO:0000259" key="10">
    <source>
        <dbReference type="Pfam" id="PF23559"/>
    </source>
</evidence>
<dbReference type="Gene3D" id="1.10.8.430">
    <property type="entry name" value="Helical domain of apoptotic protease-activating factors"/>
    <property type="match status" value="1"/>
</dbReference>
<keyword evidence="13" id="KW-1185">Reference proteome</keyword>
<feature type="domain" description="Disease resistance R13L4/SHOC-2-like LRR" evidence="11">
    <location>
        <begin position="559"/>
        <end position="896"/>
    </location>
</feature>
<dbReference type="InterPro" id="IPR002182">
    <property type="entry name" value="NB-ARC"/>
</dbReference>
<dbReference type="PANTHER" id="PTHR23155:SF1210">
    <property type="entry name" value="AAA+ ATPASE DOMAIN-CONTAINING PROTEIN"/>
    <property type="match status" value="1"/>
</dbReference>
<dbReference type="OMA" id="GWICSLE"/>
<dbReference type="Pfam" id="PF18052">
    <property type="entry name" value="Rx_N"/>
    <property type="match status" value="1"/>
</dbReference>
<dbReference type="SUPFAM" id="SSF52540">
    <property type="entry name" value="P-loop containing nucleoside triphosphate hydrolases"/>
    <property type="match status" value="1"/>
</dbReference>
<dbReference type="InterPro" id="IPR027417">
    <property type="entry name" value="P-loop_NTPase"/>
</dbReference>
<dbReference type="Gene3D" id="1.20.5.4130">
    <property type="match status" value="1"/>
</dbReference>
<name>A0A9R1C6R7_TRITD</name>
<dbReference type="Pfam" id="PF00931">
    <property type="entry name" value="NB-ARC"/>
    <property type="match status" value="1"/>
</dbReference>
<feature type="compositionally biased region" description="Low complexity" evidence="7">
    <location>
        <begin position="915"/>
        <end position="927"/>
    </location>
</feature>
<dbReference type="Gramene" id="TRITD7Bv1G233900.1">
    <property type="protein sequence ID" value="TRITD7Bv1G233900.1"/>
    <property type="gene ID" value="TRITD7Bv1G233900"/>
</dbReference>
<evidence type="ECO:0000256" key="5">
    <source>
        <dbReference type="ARBA" id="ARBA00022821"/>
    </source>
</evidence>
<evidence type="ECO:0000256" key="4">
    <source>
        <dbReference type="ARBA" id="ARBA00022741"/>
    </source>
</evidence>
<dbReference type="FunFam" id="1.10.10.10:FF:000322">
    <property type="entry name" value="Probable disease resistance protein At1g63360"/>
    <property type="match status" value="1"/>
</dbReference>
<feature type="region of interest" description="Disordered" evidence="7">
    <location>
        <begin position="915"/>
        <end position="950"/>
    </location>
</feature>
<feature type="domain" description="Disease resistance protein winged helix" evidence="10">
    <location>
        <begin position="427"/>
        <end position="497"/>
    </location>
</feature>
<keyword evidence="5" id="KW-0611">Plant defense</keyword>
<evidence type="ECO:0000259" key="9">
    <source>
        <dbReference type="Pfam" id="PF18052"/>
    </source>
</evidence>
<keyword evidence="6" id="KW-0175">Coiled coil</keyword>
<dbReference type="Gene3D" id="1.10.10.10">
    <property type="entry name" value="Winged helix-like DNA-binding domain superfamily/Winged helix DNA-binding domain"/>
    <property type="match status" value="1"/>
</dbReference>
<dbReference type="PRINTS" id="PR00364">
    <property type="entry name" value="DISEASERSIST"/>
</dbReference>
<dbReference type="InterPro" id="IPR032675">
    <property type="entry name" value="LRR_dom_sf"/>
</dbReference>
<dbReference type="AlphaFoldDB" id="A0A9R1C6R7"/>
<keyword evidence="2" id="KW-0433">Leucine-rich repeat</keyword>
<dbReference type="Proteomes" id="UP000324705">
    <property type="component" value="Chromosome 7B"/>
</dbReference>
<comment type="similarity">
    <text evidence="1">Belongs to the disease resistance NB-LRR family.</text>
</comment>
<evidence type="ECO:0000256" key="6">
    <source>
        <dbReference type="ARBA" id="ARBA00023054"/>
    </source>
</evidence>
<keyword evidence="4" id="KW-0547">Nucleotide-binding</keyword>
<feature type="domain" description="NB-ARC" evidence="8">
    <location>
        <begin position="183"/>
        <end position="345"/>
    </location>
</feature>
<dbReference type="Pfam" id="PF23598">
    <property type="entry name" value="LRR_14"/>
    <property type="match status" value="1"/>
</dbReference>
<dbReference type="Gene3D" id="3.40.50.300">
    <property type="entry name" value="P-loop containing nucleotide triphosphate hydrolases"/>
    <property type="match status" value="1"/>
</dbReference>
<dbReference type="InterPro" id="IPR055414">
    <property type="entry name" value="LRR_R13L4/SHOC2-like"/>
</dbReference>
<evidence type="ECO:0000259" key="11">
    <source>
        <dbReference type="Pfam" id="PF23598"/>
    </source>
</evidence>
<evidence type="ECO:0000256" key="3">
    <source>
        <dbReference type="ARBA" id="ARBA00022737"/>
    </source>
</evidence>
<feature type="domain" description="Disease resistance N-terminal" evidence="9">
    <location>
        <begin position="7"/>
        <end position="92"/>
    </location>
</feature>
<dbReference type="InterPro" id="IPR058922">
    <property type="entry name" value="WHD_DRP"/>
</dbReference>
<organism evidence="12 13">
    <name type="scientific">Triticum turgidum subsp. durum</name>
    <name type="common">Durum wheat</name>
    <name type="synonym">Triticum durum</name>
    <dbReference type="NCBI Taxonomy" id="4567"/>
    <lineage>
        <taxon>Eukaryota</taxon>
        <taxon>Viridiplantae</taxon>
        <taxon>Streptophyta</taxon>
        <taxon>Embryophyta</taxon>
        <taxon>Tracheophyta</taxon>
        <taxon>Spermatophyta</taxon>
        <taxon>Magnoliopsida</taxon>
        <taxon>Liliopsida</taxon>
        <taxon>Poales</taxon>
        <taxon>Poaceae</taxon>
        <taxon>BOP clade</taxon>
        <taxon>Pooideae</taxon>
        <taxon>Triticodae</taxon>
        <taxon>Triticeae</taxon>
        <taxon>Triticinae</taxon>
        <taxon>Triticum</taxon>
    </lineage>
</organism>
<dbReference type="GO" id="GO:0043531">
    <property type="term" value="F:ADP binding"/>
    <property type="evidence" value="ECO:0007669"/>
    <property type="project" value="InterPro"/>
</dbReference>
<dbReference type="InterPro" id="IPR036388">
    <property type="entry name" value="WH-like_DNA-bd_sf"/>
</dbReference>
<evidence type="ECO:0000313" key="13">
    <source>
        <dbReference type="Proteomes" id="UP000324705"/>
    </source>
</evidence>
<gene>
    <name evidence="12" type="ORF">TRITD_7Bv1G233900</name>
</gene>
<dbReference type="GO" id="GO:0042742">
    <property type="term" value="P:defense response to bacterium"/>
    <property type="evidence" value="ECO:0007669"/>
    <property type="project" value="UniProtKB-ARBA"/>
</dbReference>
<evidence type="ECO:0000313" key="12">
    <source>
        <dbReference type="EMBL" id="VAI94370.1"/>
    </source>
</evidence>